<dbReference type="GeneID" id="67019015"/>
<keyword evidence="4 7" id="KW-1133">Transmembrane helix</keyword>
<dbReference type="InterPro" id="IPR020846">
    <property type="entry name" value="MFS_dom"/>
</dbReference>
<evidence type="ECO:0000256" key="2">
    <source>
        <dbReference type="ARBA" id="ARBA00022448"/>
    </source>
</evidence>
<dbReference type="EMBL" id="CAJRGZ010000022">
    <property type="protein sequence ID" value="CAG5169628.1"/>
    <property type="molecule type" value="Genomic_DNA"/>
</dbReference>
<sequence>MADEKGRRLSGSSLSKEEAGIVIDTIDKSYENWTSTSYRSFRSCTSSTGNVDRSNLGNAKTDGMDKDLGFTGEQYSLLILLFYIPNGLCDLPLNMLTKKWSGRIMLPTLMVGWGAMALFQCAAHNFAGLLVIRLLLGTFEAGFFAGVVFYLTLFYTRGELGFRIALFFGSALLAGAFSGLISFGVFQIDHAAIPGWKFLFIIEGALTVVLALIAYAWLPATPQSAWFLTDAERAVAERRTLRDLSSSGSHEFNIRECFQEWNTWKMLPWCIVAFTYPVAFSTTSNFLPQIVQRLGYSVVKTNLWTVAPNAVGFVVLLCITYSSDYFRERSFHICGALCISLVGLVVLATVDVLRNKAVAYFACFLLCAGAYIPSCLVHSWHNNNNLNENARAATTGLMVGLGNLGGIVSAATFRQEYAPKYLPTLYATAACNVTCICFTLWLGGWMKLENRRRDKVQGVVLKAEDIKTKEEIQQTEHWRVIESSHYQQITERLRSGTALDAFSKHTLKQQCKVSGLKLFNAKDYLKGLRLERTSVPSVGSKTGTENRQAGYKKTCRPAKGVSNVANLPYTAQHYMLGDIYDRFKRAFFGWYDPEGLSIKEFEYLMDQDEHWHDIHQLFKDKFESIRLIRNAYAHESNEMNMGHLEELLIDAKVIARILANPPLLSLLDKYEELLAAYSKRDLELGGPVREKFRHELIAAKKFRDASLKRLISSRRKKLTRPVDLRAEKLRIHHRFDDLKAKLETDYRSFELILVKELKEFSLASSIRYRLDLRSSEWATSLVQTLSEEYATTKSKLETLQDTSIQGESRDMPSAVKFSNVSKIGPRTSQADKSIPPPRPAIGIMEKSFLEHRPSSARNYPWKGFDRASVPTKQHNLNRKSQDKTISPTGQAESKAQLPIDKLTVGMQSGNDGQFQQVRDDDKNIKSLSRPKDAVDTFATKAISEDSKALRM</sequence>
<feature type="transmembrane region" description="Helical" evidence="7">
    <location>
        <begin position="198"/>
        <end position="218"/>
    </location>
</feature>
<evidence type="ECO:0000256" key="6">
    <source>
        <dbReference type="SAM" id="MobiDB-lite"/>
    </source>
</evidence>
<keyword evidence="10" id="KW-1185">Reference proteome</keyword>
<feature type="transmembrane region" description="Helical" evidence="7">
    <location>
        <begin position="266"/>
        <end position="291"/>
    </location>
</feature>
<feature type="region of interest" description="Disordered" evidence="6">
    <location>
        <begin position="907"/>
        <end position="929"/>
    </location>
</feature>
<evidence type="ECO:0000256" key="5">
    <source>
        <dbReference type="ARBA" id="ARBA00023136"/>
    </source>
</evidence>
<feature type="compositionally biased region" description="Polar residues" evidence="6">
    <location>
        <begin position="907"/>
        <end position="916"/>
    </location>
</feature>
<keyword evidence="3 7" id="KW-0812">Transmembrane</keyword>
<name>A0A8J2IAL7_9PLEO</name>
<evidence type="ECO:0000256" key="4">
    <source>
        <dbReference type="ARBA" id="ARBA00022989"/>
    </source>
</evidence>
<evidence type="ECO:0000256" key="3">
    <source>
        <dbReference type="ARBA" id="ARBA00022692"/>
    </source>
</evidence>
<feature type="compositionally biased region" description="Polar residues" evidence="6">
    <location>
        <begin position="883"/>
        <end position="893"/>
    </location>
</feature>
<keyword evidence="2" id="KW-0813">Transport</keyword>
<feature type="transmembrane region" description="Helical" evidence="7">
    <location>
        <begin position="164"/>
        <end position="186"/>
    </location>
</feature>
<dbReference type="SUPFAM" id="SSF103473">
    <property type="entry name" value="MFS general substrate transporter"/>
    <property type="match status" value="1"/>
</dbReference>
<dbReference type="OrthoDB" id="2985014at2759"/>
<gene>
    <name evidence="9" type="ORF">ALTATR162_LOCUS7057</name>
</gene>
<comment type="caution">
    <text evidence="9">The sequence shown here is derived from an EMBL/GenBank/DDBJ whole genome shotgun (WGS) entry which is preliminary data.</text>
</comment>
<dbReference type="GO" id="GO:0022857">
    <property type="term" value="F:transmembrane transporter activity"/>
    <property type="evidence" value="ECO:0007669"/>
    <property type="project" value="InterPro"/>
</dbReference>
<feature type="compositionally biased region" description="Basic and acidic residues" evidence="6">
    <location>
        <begin position="917"/>
        <end position="929"/>
    </location>
</feature>
<feature type="transmembrane region" description="Helical" evidence="7">
    <location>
        <begin position="130"/>
        <end position="152"/>
    </location>
</feature>
<dbReference type="PROSITE" id="PS50850">
    <property type="entry name" value="MFS"/>
    <property type="match status" value="1"/>
</dbReference>
<dbReference type="PANTHER" id="PTHR43791:SF9">
    <property type="entry name" value="MAJOR FACILITATOR-TYPE TRANSPORTER HXNP"/>
    <property type="match status" value="1"/>
</dbReference>
<comment type="subcellular location">
    <subcellularLocation>
        <location evidence="1">Membrane</location>
        <topology evidence="1">Multi-pass membrane protein</topology>
    </subcellularLocation>
</comment>
<dbReference type="RefSeq" id="XP_043170618.1">
    <property type="nucleotide sequence ID" value="XM_043314683.1"/>
</dbReference>
<dbReference type="FunFam" id="1.20.1250.20:FF:000188">
    <property type="entry name" value="MFS general substrate transporter"/>
    <property type="match status" value="1"/>
</dbReference>
<protein>
    <recommendedName>
        <fullName evidence="8">Major facilitator superfamily (MFS) profile domain-containing protein</fullName>
    </recommendedName>
</protein>
<dbReference type="FunFam" id="1.20.1250.20:FF:000013">
    <property type="entry name" value="MFS general substrate transporter"/>
    <property type="match status" value="1"/>
</dbReference>
<evidence type="ECO:0000256" key="1">
    <source>
        <dbReference type="ARBA" id="ARBA00004141"/>
    </source>
</evidence>
<organism evidence="9 10">
    <name type="scientific">Alternaria atra</name>
    <dbReference type="NCBI Taxonomy" id="119953"/>
    <lineage>
        <taxon>Eukaryota</taxon>
        <taxon>Fungi</taxon>
        <taxon>Dikarya</taxon>
        <taxon>Ascomycota</taxon>
        <taxon>Pezizomycotina</taxon>
        <taxon>Dothideomycetes</taxon>
        <taxon>Pleosporomycetidae</taxon>
        <taxon>Pleosporales</taxon>
        <taxon>Pleosporineae</taxon>
        <taxon>Pleosporaceae</taxon>
        <taxon>Alternaria</taxon>
        <taxon>Alternaria sect. Ulocladioides</taxon>
    </lineage>
</organism>
<dbReference type="AlphaFoldDB" id="A0A8J2IAL7"/>
<evidence type="ECO:0000259" key="8">
    <source>
        <dbReference type="PROSITE" id="PS50850"/>
    </source>
</evidence>
<reference evidence="9" key="1">
    <citation type="submission" date="2021-05" db="EMBL/GenBank/DDBJ databases">
        <authorList>
            <person name="Stam R."/>
        </authorList>
    </citation>
    <scope>NUCLEOTIDE SEQUENCE</scope>
    <source>
        <strain evidence="9">CS162</strain>
    </source>
</reference>
<evidence type="ECO:0000256" key="7">
    <source>
        <dbReference type="SAM" id="Phobius"/>
    </source>
</evidence>
<feature type="transmembrane region" description="Helical" evidence="7">
    <location>
        <begin position="329"/>
        <end position="350"/>
    </location>
</feature>
<proteinExistence type="predicted"/>
<feature type="domain" description="Major facilitator superfamily (MFS) profile" evidence="8">
    <location>
        <begin position="13"/>
        <end position="447"/>
    </location>
</feature>
<dbReference type="InterPro" id="IPR036259">
    <property type="entry name" value="MFS_trans_sf"/>
</dbReference>
<feature type="region of interest" description="Disordered" evidence="6">
    <location>
        <begin position="871"/>
        <end position="894"/>
    </location>
</feature>
<feature type="transmembrane region" description="Helical" evidence="7">
    <location>
        <begin position="303"/>
        <end position="323"/>
    </location>
</feature>
<dbReference type="Pfam" id="PF07690">
    <property type="entry name" value="MFS_1"/>
    <property type="match status" value="1"/>
</dbReference>
<feature type="transmembrane region" description="Helical" evidence="7">
    <location>
        <begin position="357"/>
        <end position="380"/>
    </location>
</feature>
<keyword evidence="5 7" id="KW-0472">Membrane</keyword>
<feature type="transmembrane region" description="Helical" evidence="7">
    <location>
        <begin position="392"/>
        <end position="413"/>
    </location>
</feature>
<dbReference type="GO" id="GO:0016020">
    <property type="term" value="C:membrane"/>
    <property type="evidence" value="ECO:0007669"/>
    <property type="project" value="UniProtKB-SubCell"/>
</dbReference>
<dbReference type="InterPro" id="IPR011701">
    <property type="entry name" value="MFS"/>
</dbReference>
<dbReference type="Gene3D" id="1.20.1250.20">
    <property type="entry name" value="MFS general substrate transporter like domains"/>
    <property type="match status" value="2"/>
</dbReference>
<evidence type="ECO:0000313" key="9">
    <source>
        <dbReference type="EMBL" id="CAG5169628.1"/>
    </source>
</evidence>
<feature type="transmembrane region" description="Helical" evidence="7">
    <location>
        <begin position="104"/>
        <end position="123"/>
    </location>
</feature>
<dbReference type="Proteomes" id="UP000676310">
    <property type="component" value="Unassembled WGS sequence"/>
</dbReference>
<accession>A0A8J2IAL7</accession>
<evidence type="ECO:0000313" key="10">
    <source>
        <dbReference type="Proteomes" id="UP000676310"/>
    </source>
</evidence>
<dbReference type="PANTHER" id="PTHR43791">
    <property type="entry name" value="PERMEASE-RELATED"/>
    <property type="match status" value="1"/>
</dbReference>
<feature type="transmembrane region" description="Helical" evidence="7">
    <location>
        <begin position="425"/>
        <end position="446"/>
    </location>
</feature>